<name>A0A6A6VNS1_9PLEO</name>
<protein>
    <recommendedName>
        <fullName evidence="4">DUF4360 domain-containing protein</fullName>
    </recommendedName>
</protein>
<proteinExistence type="predicted"/>
<dbReference type="Pfam" id="PF14273">
    <property type="entry name" value="DUF4360"/>
    <property type="match status" value="1"/>
</dbReference>
<evidence type="ECO:0000256" key="1">
    <source>
        <dbReference type="SAM" id="SignalP"/>
    </source>
</evidence>
<evidence type="ECO:0008006" key="4">
    <source>
        <dbReference type="Google" id="ProtNLM"/>
    </source>
</evidence>
<keyword evidence="3" id="KW-1185">Reference proteome</keyword>
<evidence type="ECO:0000313" key="3">
    <source>
        <dbReference type="Proteomes" id="UP000799440"/>
    </source>
</evidence>
<dbReference type="PANTHER" id="PTHR38847:SF1">
    <property type="entry name" value="PSEUDOURIDINE SYNTHASE RSUA_RLUA-LIKE DOMAIN-CONTAINING PROTEIN"/>
    <property type="match status" value="1"/>
</dbReference>
<keyword evidence="1" id="KW-0732">Signal</keyword>
<reference evidence="2" key="1">
    <citation type="journal article" date="2020" name="Stud. Mycol.">
        <title>101 Dothideomycetes genomes: a test case for predicting lifestyles and emergence of pathogens.</title>
        <authorList>
            <person name="Haridas S."/>
            <person name="Albert R."/>
            <person name="Binder M."/>
            <person name="Bloem J."/>
            <person name="Labutti K."/>
            <person name="Salamov A."/>
            <person name="Andreopoulos B."/>
            <person name="Baker S."/>
            <person name="Barry K."/>
            <person name="Bills G."/>
            <person name="Bluhm B."/>
            <person name="Cannon C."/>
            <person name="Castanera R."/>
            <person name="Culley D."/>
            <person name="Daum C."/>
            <person name="Ezra D."/>
            <person name="Gonzalez J."/>
            <person name="Henrissat B."/>
            <person name="Kuo A."/>
            <person name="Liang C."/>
            <person name="Lipzen A."/>
            <person name="Lutzoni F."/>
            <person name="Magnuson J."/>
            <person name="Mondo S."/>
            <person name="Nolan M."/>
            <person name="Ohm R."/>
            <person name="Pangilinan J."/>
            <person name="Park H.-J."/>
            <person name="Ramirez L."/>
            <person name="Alfaro M."/>
            <person name="Sun H."/>
            <person name="Tritt A."/>
            <person name="Yoshinaga Y."/>
            <person name="Zwiers L.-H."/>
            <person name="Turgeon B."/>
            <person name="Goodwin S."/>
            <person name="Spatafora J."/>
            <person name="Crous P."/>
            <person name="Grigoriev I."/>
        </authorList>
    </citation>
    <scope>NUCLEOTIDE SEQUENCE</scope>
    <source>
        <strain evidence="2">CBS 119925</strain>
    </source>
</reference>
<gene>
    <name evidence="2" type="ORF">M011DRAFT_491768</name>
</gene>
<dbReference type="AlphaFoldDB" id="A0A6A6VNS1"/>
<organism evidence="2 3">
    <name type="scientific">Sporormia fimetaria CBS 119925</name>
    <dbReference type="NCBI Taxonomy" id="1340428"/>
    <lineage>
        <taxon>Eukaryota</taxon>
        <taxon>Fungi</taxon>
        <taxon>Dikarya</taxon>
        <taxon>Ascomycota</taxon>
        <taxon>Pezizomycotina</taxon>
        <taxon>Dothideomycetes</taxon>
        <taxon>Pleosporomycetidae</taxon>
        <taxon>Pleosporales</taxon>
        <taxon>Sporormiaceae</taxon>
        <taxon>Sporormia</taxon>
    </lineage>
</organism>
<feature type="chain" id="PRO_5025565602" description="DUF4360 domain-containing protein" evidence="1">
    <location>
        <begin position="17"/>
        <end position="203"/>
    </location>
</feature>
<sequence>MKYALSTLALAAFSFASPVPEAAEAALAPPAYKIKSVIHGGSGCPQDSAIDIDWTNSQVLPIRFPKEFTTAIGKGVPIDDSRKNCQINVALQFSPGFQYTIVGTDFSGFGDLDAGVTARVSTLYYFSGQTQEVTTALNLAGPWHGRFTKSDDIPLAIWSPCGSDAGLNINSAVALNGAGNGWIHASKESVHFSQALYIKWRRC</sequence>
<evidence type="ECO:0000313" key="2">
    <source>
        <dbReference type="EMBL" id="KAF2751210.1"/>
    </source>
</evidence>
<dbReference type="EMBL" id="MU006562">
    <property type="protein sequence ID" value="KAF2751210.1"/>
    <property type="molecule type" value="Genomic_DNA"/>
</dbReference>
<dbReference type="OrthoDB" id="152248at2759"/>
<accession>A0A6A6VNS1</accession>
<feature type="signal peptide" evidence="1">
    <location>
        <begin position="1"/>
        <end position="16"/>
    </location>
</feature>
<dbReference type="InterPro" id="IPR025649">
    <property type="entry name" value="DUF4360"/>
</dbReference>
<dbReference type="PANTHER" id="PTHR38847">
    <property type="match status" value="1"/>
</dbReference>
<dbReference type="Proteomes" id="UP000799440">
    <property type="component" value="Unassembled WGS sequence"/>
</dbReference>